<dbReference type="Gene3D" id="2.160.20.70">
    <property type="match status" value="1"/>
</dbReference>
<comment type="caution">
    <text evidence="5">The sequence shown here is derived from an EMBL/GenBank/DDBJ whole genome shotgun (WGS) entry which is preliminary data.</text>
</comment>
<feature type="domain" description="C-CAP/cofactor C-like" evidence="4">
    <location>
        <begin position="1"/>
        <end position="153"/>
    </location>
</feature>
<evidence type="ECO:0000313" key="5">
    <source>
        <dbReference type="EMBL" id="GMI31154.1"/>
    </source>
</evidence>
<dbReference type="PANTHER" id="PTHR15440">
    <property type="entry name" value="XRP2 PROTEIN"/>
    <property type="match status" value="1"/>
</dbReference>
<comment type="similarity">
    <text evidence="1">Belongs to the TBCC family.</text>
</comment>
<accession>A0ABQ6MRU1</accession>
<feature type="compositionally biased region" description="Low complexity" evidence="3">
    <location>
        <begin position="289"/>
        <end position="306"/>
    </location>
</feature>
<name>A0ABQ6MRU1_9STRA</name>
<dbReference type="Pfam" id="PF07986">
    <property type="entry name" value="TBCC"/>
    <property type="match status" value="1"/>
</dbReference>
<dbReference type="InterPro" id="IPR016098">
    <property type="entry name" value="CAP/MinC_C"/>
</dbReference>
<dbReference type="InterPro" id="IPR039093">
    <property type="entry name" value="XRP2"/>
</dbReference>
<evidence type="ECO:0000259" key="4">
    <source>
        <dbReference type="PROSITE" id="PS51329"/>
    </source>
</evidence>
<dbReference type="Proteomes" id="UP001165060">
    <property type="component" value="Unassembled WGS sequence"/>
</dbReference>
<evidence type="ECO:0000313" key="6">
    <source>
        <dbReference type="Proteomes" id="UP001165060"/>
    </source>
</evidence>
<organism evidence="5 6">
    <name type="scientific">Tetraparma gracilis</name>
    <dbReference type="NCBI Taxonomy" id="2962635"/>
    <lineage>
        <taxon>Eukaryota</taxon>
        <taxon>Sar</taxon>
        <taxon>Stramenopiles</taxon>
        <taxon>Ochrophyta</taxon>
        <taxon>Bolidophyceae</taxon>
        <taxon>Parmales</taxon>
        <taxon>Triparmaceae</taxon>
        <taxon>Tetraparma</taxon>
    </lineage>
</organism>
<reference evidence="5 6" key="1">
    <citation type="journal article" date="2023" name="Commun. Biol.">
        <title>Genome analysis of Parmales, the sister group of diatoms, reveals the evolutionary specialization of diatoms from phago-mixotrophs to photoautotrophs.</title>
        <authorList>
            <person name="Ban H."/>
            <person name="Sato S."/>
            <person name="Yoshikawa S."/>
            <person name="Yamada K."/>
            <person name="Nakamura Y."/>
            <person name="Ichinomiya M."/>
            <person name="Sato N."/>
            <person name="Blanc-Mathieu R."/>
            <person name="Endo H."/>
            <person name="Kuwata A."/>
            <person name="Ogata H."/>
        </authorList>
    </citation>
    <scope>NUCLEOTIDE SEQUENCE [LARGE SCALE GENOMIC DNA]</scope>
</reference>
<keyword evidence="6" id="KW-1185">Reference proteome</keyword>
<gene>
    <name evidence="5" type="ORF">TeGR_g14947</name>
</gene>
<sequence>MHSIQSSISSFSPRLDRNRKKETLTKPVNSVQGQPFDIADCSDCTLVILDYSDMVQIDNTHGSKVFVAASSESIFVRDCSNCTFTIACKQLRTRDCKNCTFYLYSKTEPIIETSSEMKFAPFNGAFNGHHQAMLSANLIPEHNLWFAVYDFNDEARTGKNWRLLSKSEEDPLWCPAGKAKSCCPRVAPGSIALPSEGADPTAGGGVTQSGGMMSFGLGTSLADAAKVSGDMYTAQEATAAAEADTKKKSPKKKSPTKSKIGWNPDAAAAPSPAKETAKPKSKIGWNPDAASPTPSPAKAAPSKSKI</sequence>
<protein>
    <recommendedName>
        <fullName evidence="4">C-CAP/cofactor C-like domain-containing protein</fullName>
    </recommendedName>
</protein>
<feature type="compositionally biased region" description="Low complexity" evidence="3">
    <location>
        <begin position="264"/>
        <end position="274"/>
    </location>
</feature>
<keyword evidence="2" id="KW-0547">Nucleotide-binding</keyword>
<dbReference type="InterPro" id="IPR012945">
    <property type="entry name" value="Tubulin-bd_cofactor_C_dom"/>
</dbReference>
<dbReference type="PROSITE" id="PS51329">
    <property type="entry name" value="C_CAP_COFACTOR_C"/>
    <property type="match status" value="1"/>
</dbReference>
<dbReference type="SMART" id="SM00673">
    <property type="entry name" value="CARP"/>
    <property type="match status" value="2"/>
</dbReference>
<dbReference type="InterPro" id="IPR017901">
    <property type="entry name" value="C-CAP_CF_C-like"/>
</dbReference>
<evidence type="ECO:0000256" key="3">
    <source>
        <dbReference type="SAM" id="MobiDB-lite"/>
    </source>
</evidence>
<dbReference type="InterPro" id="IPR006599">
    <property type="entry name" value="CARP_motif"/>
</dbReference>
<evidence type="ECO:0000256" key="1">
    <source>
        <dbReference type="ARBA" id="ARBA00008848"/>
    </source>
</evidence>
<evidence type="ECO:0000256" key="2">
    <source>
        <dbReference type="ARBA" id="ARBA00022741"/>
    </source>
</evidence>
<proteinExistence type="inferred from homology"/>
<feature type="region of interest" description="Disordered" evidence="3">
    <location>
        <begin position="239"/>
        <end position="306"/>
    </location>
</feature>
<dbReference type="PANTHER" id="PTHR15440:SF0">
    <property type="entry name" value="PROTEIN XRP2"/>
    <property type="match status" value="1"/>
</dbReference>
<feature type="non-terminal residue" evidence="5">
    <location>
        <position position="306"/>
    </location>
</feature>
<dbReference type="EMBL" id="BRYB01001688">
    <property type="protein sequence ID" value="GMI31154.1"/>
    <property type="molecule type" value="Genomic_DNA"/>
</dbReference>